<proteinExistence type="predicted"/>
<evidence type="ECO:0000313" key="1">
    <source>
        <dbReference type="EMBL" id="MBB4742035.1"/>
    </source>
</evidence>
<organism evidence="1 2">
    <name type="scientific">Actinoplanes octamycinicus</name>
    <dbReference type="NCBI Taxonomy" id="135948"/>
    <lineage>
        <taxon>Bacteria</taxon>
        <taxon>Bacillati</taxon>
        <taxon>Actinomycetota</taxon>
        <taxon>Actinomycetes</taxon>
        <taxon>Micromonosporales</taxon>
        <taxon>Micromonosporaceae</taxon>
        <taxon>Actinoplanes</taxon>
    </lineage>
</organism>
<keyword evidence="1" id="KW-0456">Lyase</keyword>
<dbReference type="EMBL" id="JACHNB010000001">
    <property type="protein sequence ID" value="MBB4742035.1"/>
    <property type="molecule type" value="Genomic_DNA"/>
</dbReference>
<protein>
    <submittedName>
        <fullName evidence="1">Spore photoproduct lyase</fullName>
        <ecNumber evidence="1">4.1.99.14</ecNumber>
    </submittedName>
</protein>
<sequence>MTLNPVDVTVPLAPGGPAAPHSASGEMVALHDLDGVAPPAQAARRWIPKRVVATPAAYDHAHGQRIMALLAARGIEVERLRGNRLTGLRGESDRATYARAKSTMAIVVSPPSRRKLQPIAPSADWRFDLAEGCPAHCQYCYLAGSLSGPPVTRVYADLDDILAGLGDYVGRGTITSRREHRRDEGTTFEASCYTDPLALDHLTGSWRRAVEHFGAWDAPVQLRWTTKFDDVGPFVGLAHHGRTRVRLSVNCRPVTTRVEGGTSRLEDRLAALRRLALDGYPVGLTIAPIIAVPDWRAHYGELLDDVAGVLRGVPDIDLTAELITHRFTPGSKEVLLGWYPRTKLEMDEESRSRKHGKFGAVKYVYPPETMAGLRTWFHEQIAARLPACRILYWT</sequence>
<dbReference type="PANTHER" id="PTHR37822:SF2">
    <property type="entry name" value="SPORE PHOTOPRODUCT LYASE"/>
    <property type="match status" value="1"/>
</dbReference>
<dbReference type="EC" id="4.1.99.14" evidence="1"/>
<dbReference type="AlphaFoldDB" id="A0A7W7M9P7"/>
<dbReference type="RefSeq" id="WP_203759129.1">
    <property type="nucleotide sequence ID" value="NZ_BAABFG010000005.1"/>
</dbReference>
<accession>A0A7W7M9P7</accession>
<reference evidence="1 2" key="1">
    <citation type="submission" date="2020-08" db="EMBL/GenBank/DDBJ databases">
        <title>Sequencing the genomes of 1000 actinobacteria strains.</title>
        <authorList>
            <person name="Klenk H.-P."/>
        </authorList>
    </citation>
    <scope>NUCLEOTIDE SEQUENCE [LARGE SCALE GENOMIC DNA]</scope>
    <source>
        <strain evidence="1 2">DSM 45809</strain>
    </source>
</reference>
<dbReference type="Proteomes" id="UP000546162">
    <property type="component" value="Unassembled WGS sequence"/>
</dbReference>
<dbReference type="Gene3D" id="3.80.30.30">
    <property type="match status" value="1"/>
</dbReference>
<evidence type="ECO:0000313" key="2">
    <source>
        <dbReference type="Proteomes" id="UP000546162"/>
    </source>
</evidence>
<name>A0A7W7M9P7_9ACTN</name>
<dbReference type="GO" id="GO:0051539">
    <property type="term" value="F:4 iron, 4 sulfur cluster binding"/>
    <property type="evidence" value="ECO:0007669"/>
    <property type="project" value="TreeGrafter"/>
</dbReference>
<dbReference type="GO" id="GO:0003913">
    <property type="term" value="F:DNA photolyase activity"/>
    <property type="evidence" value="ECO:0007669"/>
    <property type="project" value="TreeGrafter"/>
</dbReference>
<dbReference type="Pfam" id="PF20903">
    <property type="entry name" value="SPL"/>
    <property type="match status" value="1"/>
</dbReference>
<dbReference type="GO" id="GO:0042601">
    <property type="term" value="C:endospore-forming forespore"/>
    <property type="evidence" value="ECO:0007669"/>
    <property type="project" value="TreeGrafter"/>
</dbReference>
<dbReference type="Gene3D" id="3.40.50.12110">
    <property type="match status" value="1"/>
</dbReference>
<dbReference type="InterPro" id="IPR049539">
    <property type="entry name" value="SPL"/>
</dbReference>
<gene>
    <name evidence="1" type="ORF">BJY16_005494</name>
</gene>
<dbReference type="PANTHER" id="PTHR37822">
    <property type="entry name" value="SPORE PHOTOPRODUCT LYASE-RELATED"/>
    <property type="match status" value="1"/>
</dbReference>
<dbReference type="GO" id="GO:1904047">
    <property type="term" value="F:S-adenosyl-L-methionine binding"/>
    <property type="evidence" value="ECO:0007669"/>
    <property type="project" value="TreeGrafter"/>
</dbReference>
<keyword evidence="2" id="KW-1185">Reference proteome</keyword>
<comment type="caution">
    <text evidence="1">The sequence shown here is derived from an EMBL/GenBank/DDBJ whole genome shotgun (WGS) entry which is preliminary data.</text>
</comment>